<keyword evidence="2" id="KW-0808">Transferase</keyword>
<dbReference type="CDD" id="cd03801">
    <property type="entry name" value="GT4_PimA-like"/>
    <property type="match status" value="1"/>
</dbReference>
<comment type="caution">
    <text evidence="4">The sequence shown here is derived from an EMBL/GenBank/DDBJ whole genome shotgun (WGS) entry which is preliminary data.</text>
</comment>
<name>A0A918ILY4_9RHOB</name>
<dbReference type="PANTHER" id="PTHR12526">
    <property type="entry name" value="GLYCOSYLTRANSFERASE"/>
    <property type="match status" value="1"/>
</dbReference>
<evidence type="ECO:0000256" key="1">
    <source>
        <dbReference type="ARBA" id="ARBA00022676"/>
    </source>
</evidence>
<reference evidence="4" key="2">
    <citation type="submission" date="2020-09" db="EMBL/GenBank/DDBJ databases">
        <authorList>
            <person name="Sun Q."/>
            <person name="Kim S."/>
        </authorList>
    </citation>
    <scope>NUCLEOTIDE SEQUENCE</scope>
    <source>
        <strain evidence="4">KCTC 23714</strain>
    </source>
</reference>
<dbReference type="GO" id="GO:0016757">
    <property type="term" value="F:glycosyltransferase activity"/>
    <property type="evidence" value="ECO:0007669"/>
    <property type="project" value="UniProtKB-KW"/>
</dbReference>
<evidence type="ECO:0000256" key="2">
    <source>
        <dbReference type="ARBA" id="ARBA00022679"/>
    </source>
</evidence>
<proteinExistence type="predicted"/>
<evidence type="ECO:0000259" key="3">
    <source>
        <dbReference type="Pfam" id="PF00534"/>
    </source>
</evidence>
<dbReference type="EMBL" id="BMYQ01000001">
    <property type="protein sequence ID" value="GGW21150.1"/>
    <property type="molecule type" value="Genomic_DNA"/>
</dbReference>
<keyword evidence="5" id="KW-1185">Reference proteome</keyword>
<accession>A0A918ILY4</accession>
<feature type="domain" description="Glycosyl transferase family 1" evidence="3">
    <location>
        <begin position="203"/>
        <end position="347"/>
    </location>
</feature>
<reference evidence="4" key="1">
    <citation type="journal article" date="2014" name="Int. J. Syst. Evol. Microbiol.">
        <title>Complete genome sequence of Corynebacterium casei LMG S-19264T (=DSM 44701T), isolated from a smear-ripened cheese.</title>
        <authorList>
            <consortium name="US DOE Joint Genome Institute (JGI-PGF)"/>
            <person name="Walter F."/>
            <person name="Albersmeier A."/>
            <person name="Kalinowski J."/>
            <person name="Ruckert C."/>
        </authorList>
    </citation>
    <scope>NUCLEOTIDE SEQUENCE</scope>
    <source>
        <strain evidence="4">KCTC 23714</strain>
    </source>
</reference>
<gene>
    <name evidence="4" type="ORF">GCM10011452_00360</name>
</gene>
<dbReference type="Proteomes" id="UP000628984">
    <property type="component" value="Unassembled WGS sequence"/>
</dbReference>
<dbReference type="Pfam" id="PF00534">
    <property type="entry name" value="Glycos_transf_1"/>
    <property type="match status" value="1"/>
</dbReference>
<sequence length="557" mass="59956">MTQRQRNAAIYFASDGYDPAGRGINGRRVAGESFLRGFLRHADVAEFVPLTPRSEDQALFARIAAEERPRVAVRPVPMRHVQQMAPLGTLFYPSPNFAAETWRRAPFGQAAWSICGITHTISTKGVMQGFHDLRMAPQAEWDAVICTSRAVLAAVLHQFELIDAHATMRFGAPPPARPQTPVIPLGVNCAAFAPNAAAGQGLRQRLGIGPDDVVFATIARLSPHEKFDPLPLYIALAAAQAQMPPGCRVHLVLCGIFREQYSRGVFEKGATGLMPAVGFHLLDGADPAERKAVLSGADVFVFAIDNIQETFGLAPIEAMAAGLPCLVSDWDGLRDTVTADVGIRVPTRTLAPRHAEQESFRHLTGVDSYAQYCALASAMTEIDLPALTEAIVALAVDPGLRARMGQAAQARARNVYDWANVIPQMQDLWAELALRRHTAQARAEAAIPRAALPVAPSPFAMFGAYPTRQGGLDEGRFVAADLTGRPGIAETFALRNYAGLGRAPERAETLALVQARVAAAGALGLDLAEIDAQTGISGITLDRAVIWLLKYGFLRQI</sequence>
<dbReference type="InterPro" id="IPR001296">
    <property type="entry name" value="Glyco_trans_1"/>
</dbReference>
<organism evidence="4 5">
    <name type="scientific">Gemmobacter lanyuensis</name>
    <dbReference type="NCBI Taxonomy" id="1054497"/>
    <lineage>
        <taxon>Bacteria</taxon>
        <taxon>Pseudomonadati</taxon>
        <taxon>Pseudomonadota</taxon>
        <taxon>Alphaproteobacteria</taxon>
        <taxon>Rhodobacterales</taxon>
        <taxon>Paracoccaceae</taxon>
        <taxon>Gemmobacter</taxon>
    </lineage>
</organism>
<dbReference type="SUPFAM" id="SSF53756">
    <property type="entry name" value="UDP-Glycosyltransferase/glycogen phosphorylase"/>
    <property type="match status" value="1"/>
</dbReference>
<protein>
    <recommendedName>
        <fullName evidence="3">Glycosyl transferase family 1 domain-containing protein</fullName>
    </recommendedName>
</protein>
<evidence type="ECO:0000313" key="5">
    <source>
        <dbReference type="Proteomes" id="UP000628984"/>
    </source>
</evidence>
<evidence type="ECO:0000313" key="4">
    <source>
        <dbReference type="EMBL" id="GGW21150.1"/>
    </source>
</evidence>
<dbReference type="AlphaFoldDB" id="A0A918ILY4"/>
<dbReference type="PANTHER" id="PTHR12526:SF510">
    <property type="entry name" value="D-INOSITOL 3-PHOSPHATE GLYCOSYLTRANSFERASE"/>
    <property type="match status" value="1"/>
</dbReference>
<dbReference type="Gene3D" id="3.40.50.2000">
    <property type="entry name" value="Glycogen Phosphorylase B"/>
    <property type="match status" value="1"/>
</dbReference>
<keyword evidence="1" id="KW-0328">Glycosyltransferase</keyword>